<dbReference type="RefSeq" id="XP_050946812.1">
    <property type="nucleotide sequence ID" value="XM_051090855.1"/>
</dbReference>
<evidence type="ECO:0000313" key="5">
    <source>
        <dbReference type="RefSeq" id="XP_050946812.1"/>
    </source>
</evidence>
<sequence length="310" mass="34787">MVRVASDGGTGRRLPQWMLGVRADNQVQRTNDAENNKKGLEEELDSQASLAKEANSVRCHPKSVLHQQKEALMDDSCILQCESKRRKGRKLKPSQIDAAKDGHDAEAVPAKKSNRVRRKPLSSALEKRKGPRNLDINLDIQVRPPDDDDDIGLTVEDLMVIAKEYVEADKDRDDRHKIYAERESSRINQRTSYTMNQAEGSFITNKDSKQSALDFKTSIPHESTAISGGEKVDRSVRTMGDPAKDMLDLFLGPLLKKSVEIEQSKFLTTDVQFSCDLKSQNQRHNDNVGEVVSVMKKKSSLRDKVAIFLG</sequence>
<name>A0A1S3BYS7_CUCME</name>
<gene>
    <name evidence="3" type="primary">103495060</name>
    <name evidence="5" type="synonym">LOC103495060</name>
</gene>
<reference evidence="5" key="2">
    <citation type="submission" date="2025-05" db="UniProtKB">
        <authorList>
            <consortium name="RefSeq"/>
        </authorList>
    </citation>
    <scope>IDENTIFICATION</scope>
    <source>
        <tissue evidence="5">Stem</tissue>
    </source>
</reference>
<dbReference type="EnsemblPlants" id="MELO3C018262.2.1">
    <property type="protein sequence ID" value="MELO3C018262.2.1"/>
    <property type="gene ID" value="MELO3C018262.2"/>
</dbReference>
<keyword evidence="1" id="KW-0175">Coiled coil</keyword>
<protein>
    <submittedName>
        <fullName evidence="5">Uncharacterized protein LOC103495060</fullName>
    </submittedName>
</protein>
<evidence type="ECO:0000313" key="3">
    <source>
        <dbReference type="EnsemblPlants" id="MELO3C018262.2.1"/>
    </source>
</evidence>
<dbReference type="PANTHER" id="PTHR36756">
    <property type="entry name" value="EXPRESSED PROTEIN"/>
    <property type="match status" value="1"/>
</dbReference>
<dbReference type="Proteomes" id="UP001652600">
    <property type="component" value="Chromosome 10"/>
</dbReference>
<dbReference type="AlphaFoldDB" id="A0A1S3BYS7"/>
<dbReference type="KEGG" id="cmo:103495060"/>
<proteinExistence type="predicted"/>
<keyword evidence="4" id="KW-1185">Reference proteome</keyword>
<dbReference type="eggNOG" id="ENOG502S3N7">
    <property type="taxonomic scope" value="Eukaryota"/>
</dbReference>
<dbReference type="Gramene" id="MELO3C018262.2.1">
    <property type="protein sequence ID" value="MELO3C018262.2.1"/>
    <property type="gene ID" value="MELO3C018262.2"/>
</dbReference>
<evidence type="ECO:0000256" key="1">
    <source>
        <dbReference type="SAM" id="Coils"/>
    </source>
</evidence>
<dbReference type="PANTHER" id="PTHR36756:SF1">
    <property type="entry name" value="EXPRESSED PROTEIN"/>
    <property type="match status" value="1"/>
</dbReference>
<organism evidence="3">
    <name type="scientific">Cucumis melo</name>
    <name type="common">Muskmelon</name>
    <dbReference type="NCBI Taxonomy" id="3656"/>
    <lineage>
        <taxon>Eukaryota</taxon>
        <taxon>Viridiplantae</taxon>
        <taxon>Streptophyta</taxon>
        <taxon>Embryophyta</taxon>
        <taxon>Tracheophyta</taxon>
        <taxon>Spermatophyta</taxon>
        <taxon>Magnoliopsida</taxon>
        <taxon>eudicotyledons</taxon>
        <taxon>Gunneridae</taxon>
        <taxon>Pentapetalae</taxon>
        <taxon>rosids</taxon>
        <taxon>fabids</taxon>
        <taxon>Cucurbitales</taxon>
        <taxon>Cucurbitaceae</taxon>
        <taxon>Benincaseae</taxon>
        <taxon>Cucumis</taxon>
    </lineage>
</organism>
<reference evidence="3" key="1">
    <citation type="submission" date="2023-03" db="UniProtKB">
        <authorList>
            <consortium name="EnsemblPlants"/>
        </authorList>
    </citation>
    <scope>IDENTIFICATION</scope>
</reference>
<feature type="coiled-coil region" evidence="1">
    <location>
        <begin position="23"/>
        <end position="50"/>
    </location>
</feature>
<feature type="region of interest" description="Disordered" evidence="2">
    <location>
        <begin position="88"/>
        <end position="129"/>
    </location>
</feature>
<evidence type="ECO:0000256" key="2">
    <source>
        <dbReference type="SAM" id="MobiDB-lite"/>
    </source>
</evidence>
<accession>A0A1S3BYS7</accession>
<evidence type="ECO:0000313" key="4">
    <source>
        <dbReference type="Proteomes" id="UP001652600"/>
    </source>
</evidence>